<evidence type="ECO:0000313" key="2">
    <source>
        <dbReference type="EMBL" id="OGI75612.1"/>
    </source>
</evidence>
<dbReference type="STRING" id="1801756.A3C67_00805"/>
<feature type="transmembrane region" description="Helical" evidence="1">
    <location>
        <begin position="12"/>
        <end position="36"/>
    </location>
</feature>
<evidence type="ECO:0000313" key="3">
    <source>
        <dbReference type="Proteomes" id="UP000179275"/>
    </source>
</evidence>
<keyword evidence="1" id="KW-1133">Transmembrane helix</keyword>
<keyword evidence="1" id="KW-0812">Transmembrane</keyword>
<organism evidence="2 3">
    <name type="scientific">Candidatus Nomurabacteria bacterium RIFCSPHIGHO2_02_FULL_42_19</name>
    <dbReference type="NCBI Taxonomy" id="1801756"/>
    <lineage>
        <taxon>Bacteria</taxon>
        <taxon>Candidatus Nomuraibacteriota</taxon>
    </lineage>
</organism>
<dbReference type="EMBL" id="MFUG01000017">
    <property type="protein sequence ID" value="OGI75612.1"/>
    <property type="molecule type" value="Genomic_DNA"/>
</dbReference>
<keyword evidence="1" id="KW-0472">Membrane</keyword>
<name>A0A1F6W1C3_9BACT</name>
<gene>
    <name evidence="2" type="ORF">A3C67_00805</name>
</gene>
<dbReference type="Proteomes" id="UP000179275">
    <property type="component" value="Unassembled WGS sequence"/>
</dbReference>
<comment type="caution">
    <text evidence="2">The sequence shown here is derived from an EMBL/GenBank/DDBJ whole genome shotgun (WGS) entry which is preliminary data.</text>
</comment>
<reference evidence="2 3" key="1">
    <citation type="journal article" date="2016" name="Nat. Commun.">
        <title>Thousands of microbial genomes shed light on interconnected biogeochemical processes in an aquifer system.</title>
        <authorList>
            <person name="Anantharaman K."/>
            <person name="Brown C.T."/>
            <person name="Hug L.A."/>
            <person name="Sharon I."/>
            <person name="Castelle C.J."/>
            <person name="Probst A.J."/>
            <person name="Thomas B.C."/>
            <person name="Singh A."/>
            <person name="Wilkins M.J."/>
            <person name="Karaoz U."/>
            <person name="Brodie E.L."/>
            <person name="Williams K.H."/>
            <person name="Hubbard S.S."/>
            <person name="Banfield J.F."/>
        </authorList>
    </citation>
    <scope>NUCLEOTIDE SEQUENCE [LARGE SCALE GENOMIC DNA]</scope>
</reference>
<evidence type="ECO:0000256" key="1">
    <source>
        <dbReference type="SAM" id="Phobius"/>
    </source>
</evidence>
<evidence type="ECO:0008006" key="4">
    <source>
        <dbReference type="Google" id="ProtNLM"/>
    </source>
</evidence>
<proteinExistence type="predicted"/>
<protein>
    <recommendedName>
        <fullName evidence="4">Type II secretion system protein J</fullName>
    </recommendedName>
</protein>
<accession>A0A1F6W1C3</accession>
<dbReference type="AlphaFoldDB" id="A0A1F6W1C3"/>
<sequence length="211" mass="23004">MWINRFKNKAGYTIIETMISVSVFLVVIMYGMAALLNANLIHQKLQDMHSILDNLSFIMEDMSRNMRTGYNYQCFRKSTDPTGSDPTLSPASLGAPRSCRDGWALAFEPTTGSSSTSIDQWVYYFDTSTSIGKILKSTDGLTTSAIQLTPNEVDIDSISNFSVLGAPAPSAGDTGQPLVIIRLIGTITSKNSIVTPFSIQTSISQRAVDVQ</sequence>